<comment type="subcellular location">
    <subcellularLocation>
        <location evidence="1 8">Mitochondrion inner membrane</location>
        <topology evidence="1 8">Peripheral membrane protein</topology>
        <orientation evidence="1 8">Intermembrane side</orientation>
    </subcellularLocation>
</comment>
<comment type="caution">
    <text evidence="10">The sequence shown here is derived from an EMBL/GenBank/DDBJ whole genome shotgun (WGS) entry which is preliminary data.</text>
</comment>
<dbReference type="PANTHER" id="PTHR21711:SF0">
    <property type="entry name" value="MITOCHONDRIAL INNER MEMBRANE PROTEASE ATP23 HOMOLOG"/>
    <property type="match status" value="1"/>
</dbReference>
<dbReference type="GO" id="GO:0005743">
    <property type="term" value="C:mitochondrial inner membrane"/>
    <property type="evidence" value="ECO:0007669"/>
    <property type="project" value="UniProtKB-SubCell"/>
</dbReference>
<feature type="region of interest" description="Disordered" evidence="9">
    <location>
        <begin position="97"/>
        <end position="122"/>
    </location>
</feature>
<feature type="compositionally biased region" description="Low complexity" evidence="9">
    <location>
        <begin position="97"/>
        <end position="106"/>
    </location>
</feature>
<keyword evidence="8" id="KW-0999">Mitochondrion inner membrane</keyword>
<comment type="function">
    <text evidence="8">Has a dual role in the assembly of mitochondrial ATPase.</text>
</comment>
<evidence type="ECO:0000256" key="2">
    <source>
        <dbReference type="ARBA" id="ARBA00009915"/>
    </source>
</evidence>
<evidence type="ECO:0000256" key="7">
    <source>
        <dbReference type="ARBA" id="ARBA00023049"/>
    </source>
</evidence>
<dbReference type="GO" id="GO:0034982">
    <property type="term" value="P:mitochondrial protein processing"/>
    <property type="evidence" value="ECO:0007669"/>
    <property type="project" value="TreeGrafter"/>
</dbReference>
<dbReference type="EMBL" id="JAPDMZ010000149">
    <property type="protein sequence ID" value="KAK0547907.1"/>
    <property type="molecule type" value="Genomic_DNA"/>
</dbReference>
<keyword evidence="6 8" id="KW-0378">Hydrolase</keyword>
<feature type="compositionally biased region" description="Basic and acidic residues" evidence="9">
    <location>
        <begin position="109"/>
        <end position="122"/>
    </location>
</feature>
<reference evidence="10" key="1">
    <citation type="journal article" date="2023" name="PhytoFront">
        <title>Draft Genome Resources of Seven Strains of Tilletia horrida, Causal Agent of Kernel Smut of Rice.</title>
        <authorList>
            <person name="Khanal S."/>
            <person name="Antony Babu S."/>
            <person name="Zhou X.G."/>
        </authorList>
    </citation>
    <scope>NUCLEOTIDE SEQUENCE</scope>
    <source>
        <strain evidence="10">TX6</strain>
    </source>
</reference>
<dbReference type="AlphaFoldDB" id="A0AAN6GMA3"/>
<dbReference type="Proteomes" id="UP001176517">
    <property type="component" value="Unassembled WGS sequence"/>
</dbReference>
<sequence length="332" mass="37154">MSTYSQGRSSSGSASASKAYVDPNFKRWLKTCSAAFPTQDSIPLTHYSKLSSPCPPSTSAPPRWIKRAYPHGSGRIVANSAADTTSSSPLTSFWSSVSSAWGSSAPESDEARRKREAQEEQQHRERLEKWGIELAQYSPMIVFLSKHLNMLSCNPYSKPDPNYIPDDLENASQYYAPVSPLGRIIFVPCDANRAGGFQEALPPHESGIVICSNRVKSKNQMEQVLAHEMIHWFDHCRFHVNWDNLRHRACSEIRASALSGECKFAAQFAANANIALLKNHQVCTRRRAALSVSGADSLSHLSKEDREVAVQRVMDEVWEACWNDTRPFDEIY</sequence>
<keyword evidence="8" id="KW-0496">Mitochondrion</keyword>
<keyword evidence="4 8" id="KW-0645">Protease</keyword>
<organism evidence="10 11">
    <name type="scientific">Tilletia horrida</name>
    <dbReference type="NCBI Taxonomy" id="155126"/>
    <lineage>
        <taxon>Eukaryota</taxon>
        <taxon>Fungi</taxon>
        <taxon>Dikarya</taxon>
        <taxon>Basidiomycota</taxon>
        <taxon>Ustilaginomycotina</taxon>
        <taxon>Exobasidiomycetes</taxon>
        <taxon>Tilletiales</taxon>
        <taxon>Tilletiaceae</taxon>
        <taxon>Tilletia</taxon>
    </lineage>
</organism>
<evidence type="ECO:0000256" key="5">
    <source>
        <dbReference type="ARBA" id="ARBA00022723"/>
    </source>
</evidence>
<accession>A0AAN6GMA3</accession>
<dbReference type="GO" id="GO:0046872">
    <property type="term" value="F:metal ion binding"/>
    <property type="evidence" value="ECO:0007669"/>
    <property type="project" value="UniProtKB-KW"/>
</dbReference>
<name>A0AAN6GMA3_9BASI</name>
<proteinExistence type="inferred from homology"/>
<dbReference type="GO" id="GO:0004222">
    <property type="term" value="F:metalloendopeptidase activity"/>
    <property type="evidence" value="ECO:0007669"/>
    <property type="project" value="InterPro"/>
</dbReference>
<keyword evidence="8" id="KW-0472">Membrane</keyword>
<dbReference type="PANTHER" id="PTHR21711">
    <property type="entry name" value="MITOCHONDRIAL INNER MEMBRANE PROTEASE"/>
    <property type="match status" value="1"/>
</dbReference>
<keyword evidence="7 8" id="KW-0482">Metalloprotease</keyword>
<evidence type="ECO:0000313" key="10">
    <source>
        <dbReference type="EMBL" id="KAK0547907.1"/>
    </source>
</evidence>
<evidence type="ECO:0000256" key="9">
    <source>
        <dbReference type="SAM" id="MobiDB-lite"/>
    </source>
</evidence>
<evidence type="ECO:0000313" key="11">
    <source>
        <dbReference type="Proteomes" id="UP001176517"/>
    </source>
</evidence>
<evidence type="ECO:0000256" key="8">
    <source>
        <dbReference type="RuleBase" id="RU364057"/>
    </source>
</evidence>
<evidence type="ECO:0000256" key="3">
    <source>
        <dbReference type="ARBA" id="ARBA00014615"/>
    </source>
</evidence>
<comment type="similarity">
    <text evidence="2 8">Belongs to the peptidase M76 family.</text>
</comment>
<keyword evidence="11" id="KW-1185">Reference proteome</keyword>
<dbReference type="Pfam" id="PF09768">
    <property type="entry name" value="Peptidase_M76"/>
    <property type="match status" value="1"/>
</dbReference>
<dbReference type="EC" id="3.4.24.-" evidence="8"/>
<keyword evidence="5 8" id="KW-0479">Metal-binding</keyword>
<evidence type="ECO:0000256" key="6">
    <source>
        <dbReference type="ARBA" id="ARBA00022801"/>
    </source>
</evidence>
<dbReference type="InterPro" id="IPR019165">
    <property type="entry name" value="Peptidase_M76_ATP23"/>
</dbReference>
<evidence type="ECO:0000256" key="4">
    <source>
        <dbReference type="ARBA" id="ARBA00022670"/>
    </source>
</evidence>
<gene>
    <name evidence="10" type="primary">ATP23</name>
    <name evidence="10" type="ORF">OC846_004681</name>
</gene>
<protein>
    <recommendedName>
        <fullName evidence="3 8">Mitochondrial inner membrane protease ATP23</fullName>
        <ecNumber evidence="8">3.4.24.-</ecNumber>
    </recommendedName>
</protein>
<evidence type="ECO:0000256" key="1">
    <source>
        <dbReference type="ARBA" id="ARBA00004137"/>
    </source>
</evidence>
<dbReference type="GO" id="GO:0033615">
    <property type="term" value="P:mitochondrial proton-transporting ATP synthase complex assembly"/>
    <property type="evidence" value="ECO:0007669"/>
    <property type="project" value="TreeGrafter"/>
</dbReference>